<feature type="transmembrane region" description="Helical" evidence="1">
    <location>
        <begin position="7"/>
        <end position="29"/>
    </location>
</feature>
<reference evidence="2" key="1">
    <citation type="submission" date="2020-08" db="EMBL/GenBank/DDBJ databases">
        <authorList>
            <person name="Cejkova D."/>
            <person name="Kubasova T."/>
            <person name="Jahodarova E."/>
            <person name="Rychlik I."/>
        </authorList>
    </citation>
    <scope>NUCLEOTIDE SEQUENCE</scope>
    <source>
        <strain evidence="2">An824</strain>
    </source>
</reference>
<evidence type="ECO:0000313" key="3">
    <source>
        <dbReference type="Proteomes" id="UP000706891"/>
    </source>
</evidence>
<comment type="caution">
    <text evidence="2">The sequence shown here is derived from an EMBL/GenBank/DDBJ whole genome shotgun (WGS) entry which is preliminary data.</text>
</comment>
<feature type="transmembrane region" description="Helical" evidence="1">
    <location>
        <begin position="35"/>
        <end position="55"/>
    </location>
</feature>
<proteinExistence type="predicted"/>
<dbReference type="RefSeq" id="WP_205106042.1">
    <property type="nucleotide sequence ID" value="NZ_JACJJG010000183.1"/>
</dbReference>
<accession>A0A938WVM4</accession>
<reference evidence="2" key="2">
    <citation type="journal article" date="2021" name="Sci. Rep.">
        <title>The distribution of antibiotic resistance genes in chicken gut microbiota commensals.</title>
        <authorList>
            <person name="Juricova H."/>
            <person name="Matiasovicova J."/>
            <person name="Kubasova T."/>
            <person name="Cejkova D."/>
            <person name="Rychlik I."/>
        </authorList>
    </citation>
    <scope>NUCLEOTIDE SEQUENCE</scope>
    <source>
        <strain evidence="2">An824</strain>
    </source>
</reference>
<feature type="transmembrane region" description="Helical" evidence="1">
    <location>
        <begin position="64"/>
        <end position="82"/>
    </location>
</feature>
<keyword evidence="1" id="KW-0472">Membrane</keyword>
<dbReference type="EMBL" id="JACJJG010000183">
    <property type="protein sequence ID" value="MBM6674999.1"/>
    <property type="molecule type" value="Genomic_DNA"/>
</dbReference>
<name>A0A938WVM4_9BACT</name>
<protein>
    <submittedName>
        <fullName evidence="2">Uncharacterized protein</fullName>
    </submittedName>
</protein>
<evidence type="ECO:0000256" key="1">
    <source>
        <dbReference type="SAM" id="Phobius"/>
    </source>
</evidence>
<evidence type="ECO:0000313" key="2">
    <source>
        <dbReference type="EMBL" id="MBM6674999.1"/>
    </source>
</evidence>
<gene>
    <name evidence="2" type="ORF">H6A34_14140</name>
</gene>
<keyword evidence="1" id="KW-0812">Transmembrane</keyword>
<keyword evidence="1" id="KW-1133">Transmembrane helix</keyword>
<organism evidence="2 3">
    <name type="scientific">Marseilla massiliensis</name>
    <dbReference type="NCBI Taxonomy" id="1841864"/>
    <lineage>
        <taxon>Bacteria</taxon>
        <taxon>Pseudomonadati</taxon>
        <taxon>Bacteroidota</taxon>
        <taxon>Bacteroidia</taxon>
        <taxon>Bacteroidales</taxon>
        <taxon>Prevotellaceae</taxon>
        <taxon>Marseilla</taxon>
    </lineage>
</organism>
<keyword evidence="3" id="KW-1185">Reference proteome</keyword>
<dbReference type="Proteomes" id="UP000706891">
    <property type="component" value="Unassembled WGS sequence"/>
</dbReference>
<sequence>MNKENILAWMQIIAGFIVLFIVVVTFQWFGSTTYVVLSVLLLAIGIGCTALSLACHDGLKSPRLVYFLVVLVGGALLLALPYA</sequence>
<dbReference type="AlphaFoldDB" id="A0A938WVM4"/>